<comment type="caution">
    <text evidence="9">The sequence shown here is derived from an EMBL/GenBank/DDBJ whole genome shotgun (WGS) entry which is preliminary data.</text>
</comment>
<evidence type="ECO:0000256" key="3">
    <source>
        <dbReference type="ARBA" id="ARBA00022643"/>
    </source>
</evidence>
<evidence type="ECO:0000256" key="2">
    <source>
        <dbReference type="ARBA" id="ARBA00022630"/>
    </source>
</evidence>
<feature type="binding site" evidence="7">
    <location>
        <position position="241"/>
    </location>
    <ligand>
        <name>glyoxylate</name>
        <dbReference type="ChEBI" id="CHEBI:36655"/>
    </ligand>
</feature>
<dbReference type="InterPro" id="IPR000262">
    <property type="entry name" value="FMN-dep_DH"/>
</dbReference>
<dbReference type="OrthoDB" id="9770452at2"/>
<proteinExistence type="inferred from homology"/>
<feature type="binding site" evidence="7">
    <location>
        <position position="170"/>
    </location>
    <ligand>
        <name>glyoxylate</name>
        <dbReference type="ChEBI" id="CHEBI:36655"/>
    </ligand>
</feature>
<dbReference type="SMART" id="SM01240">
    <property type="entry name" value="IMPDH"/>
    <property type="match status" value="1"/>
</dbReference>
<feature type="binding site" evidence="7">
    <location>
        <position position="236"/>
    </location>
    <ligand>
        <name>FMN</name>
        <dbReference type="ChEBI" id="CHEBI:58210"/>
    </ligand>
</feature>
<feature type="binding site" evidence="7">
    <location>
        <position position="111"/>
    </location>
    <ligand>
        <name>FMN</name>
        <dbReference type="ChEBI" id="CHEBI:58210"/>
    </ligand>
</feature>
<dbReference type="CDD" id="cd02809">
    <property type="entry name" value="alpha_hydroxyacid_oxid_FMN"/>
    <property type="match status" value="1"/>
</dbReference>
<dbReference type="InterPro" id="IPR037396">
    <property type="entry name" value="FMN_HAD"/>
</dbReference>
<dbReference type="PROSITE" id="PS51349">
    <property type="entry name" value="FMN_HYDROXY_ACID_DH_2"/>
    <property type="match status" value="1"/>
</dbReference>
<evidence type="ECO:0000313" key="10">
    <source>
        <dbReference type="Proteomes" id="UP000278222"/>
    </source>
</evidence>
<dbReference type="EMBL" id="RJKX01000013">
    <property type="protein sequence ID" value="ROQ00490.1"/>
    <property type="molecule type" value="Genomic_DNA"/>
</dbReference>
<feature type="binding site" evidence="7">
    <location>
        <position position="238"/>
    </location>
    <ligand>
        <name>glyoxylate</name>
        <dbReference type="ChEBI" id="CHEBI:36655"/>
    </ligand>
</feature>
<feature type="binding site" evidence="7">
    <location>
        <position position="161"/>
    </location>
    <ligand>
        <name>FMN</name>
        <dbReference type="ChEBI" id="CHEBI:58210"/>
    </ligand>
</feature>
<comment type="similarity">
    <text evidence="5">Belongs to the FMN-dependent alpha-hydroxy acid dehydrogenase family.</text>
</comment>
<feature type="active site" description="Proton acceptor" evidence="6">
    <location>
        <position position="238"/>
    </location>
</feature>
<dbReference type="Proteomes" id="UP000278222">
    <property type="component" value="Unassembled WGS sequence"/>
</dbReference>
<protein>
    <submittedName>
        <fullName evidence="9">Glycolate oxidase</fullName>
    </submittedName>
</protein>
<evidence type="ECO:0000256" key="4">
    <source>
        <dbReference type="ARBA" id="ARBA00023002"/>
    </source>
</evidence>
<evidence type="ECO:0000256" key="5">
    <source>
        <dbReference type="ARBA" id="ARBA00024042"/>
    </source>
</evidence>
<evidence type="ECO:0000256" key="6">
    <source>
        <dbReference type="PIRSR" id="PIRSR000138-1"/>
    </source>
</evidence>
<reference evidence="9 10" key="1">
    <citation type="submission" date="2018-11" db="EMBL/GenBank/DDBJ databases">
        <title>Genomic Encyclopedia of Type Strains, Phase IV (KMG-IV): sequencing the most valuable type-strain genomes for metagenomic binning, comparative biology and taxonomic classification.</title>
        <authorList>
            <person name="Goeker M."/>
        </authorList>
    </citation>
    <scope>NUCLEOTIDE SEQUENCE [LARGE SCALE GENOMIC DNA]</scope>
    <source>
        <strain evidence="9 10">DSM 5900</strain>
    </source>
</reference>
<sequence length="360" mass="38745">MADAAEEFLTLHEIVKAARERLDKGRWDYLMGATETETTFRRNRQAIDNWAFRPRVLRDVTAIDTSTTLFGRKIAMPVMMAPIGSLESFEAGGGATAAKAAGRANAPLMLSSVCNPGLEAVAAAGPDAPRIFQLYVRGDNAFEDDYVKRAIDQGYFAFAVTVDTAHYSRRERDLANRFVKPWRQAATGMDWQAAYNWDNVKRFKDKHSIPLILKGIGTGEDAAAAVALGVNGIYVSNHGGRQLDQGRGSMEVLEEVVEAVAGRATVIVDGGFYRGTDIVKAIALGADCVGCGRMTGLGMAAAGEEGLVRVLELLHEEITIALALLGARNLGELSRSHLSRAHPVAPAHALSAFPLIGEGY</sequence>
<name>A0A3N1MCL5_9PROT</name>
<dbReference type="RefSeq" id="WP_123689765.1">
    <property type="nucleotide sequence ID" value="NZ_AP019700.1"/>
</dbReference>
<accession>A0A3N1MCL5</accession>
<dbReference type="PROSITE" id="PS00557">
    <property type="entry name" value="FMN_HYDROXY_ACID_DH_1"/>
    <property type="match status" value="1"/>
</dbReference>
<feature type="binding site" evidence="7">
    <location>
        <position position="135"/>
    </location>
    <ligand>
        <name>glyoxylate</name>
        <dbReference type="ChEBI" id="CHEBI:36655"/>
    </ligand>
</feature>
<organism evidence="9 10">
    <name type="scientific">Stella humosa</name>
    <dbReference type="NCBI Taxonomy" id="94"/>
    <lineage>
        <taxon>Bacteria</taxon>
        <taxon>Pseudomonadati</taxon>
        <taxon>Pseudomonadota</taxon>
        <taxon>Alphaproteobacteria</taxon>
        <taxon>Rhodospirillales</taxon>
        <taxon>Stellaceae</taxon>
        <taxon>Stella</taxon>
    </lineage>
</organism>
<dbReference type="PANTHER" id="PTHR10578:SF107">
    <property type="entry name" value="2-HYDROXYACID OXIDASE 1"/>
    <property type="match status" value="1"/>
</dbReference>
<keyword evidence="4" id="KW-0560">Oxidoreductase</keyword>
<feature type="binding site" evidence="7">
    <location>
        <begin position="292"/>
        <end position="293"/>
    </location>
    <ligand>
        <name>FMN</name>
        <dbReference type="ChEBI" id="CHEBI:58210"/>
    </ligand>
</feature>
<dbReference type="InterPro" id="IPR008259">
    <property type="entry name" value="FMN_hydac_DH_AS"/>
</dbReference>
<keyword evidence="2 7" id="KW-0285">Flavoprotein</keyword>
<comment type="cofactor">
    <cofactor evidence="1">
        <name>FMN</name>
        <dbReference type="ChEBI" id="CHEBI:58210"/>
    </cofactor>
</comment>
<dbReference type="SUPFAM" id="SSF51395">
    <property type="entry name" value="FMN-linked oxidoreductases"/>
    <property type="match status" value="1"/>
</dbReference>
<evidence type="ECO:0000259" key="8">
    <source>
        <dbReference type="PROSITE" id="PS51349"/>
    </source>
</evidence>
<feature type="domain" description="FMN hydroxy acid dehydrogenase" evidence="8">
    <location>
        <begin position="3"/>
        <end position="343"/>
    </location>
</feature>
<evidence type="ECO:0000313" key="9">
    <source>
        <dbReference type="EMBL" id="ROQ00490.1"/>
    </source>
</evidence>
<keyword evidence="3 7" id="KW-0288">FMN</keyword>
<dbReference type="PIRSF" id="PIRSF000138">
    <property type="entry name" value="Al-hdrx_acd_dh"/>
    <property type="match status" value="1"/>
</dbReference>
<feature type="binding site" evidence="7">
    <location>
        <position position="133"/>
    </location>
    <ligand>
        <name>FMN</name>
        <dbReference type="ChEBI" id="CHEBI:58210"/>
    </ligand>
</feature>
<feature type="binding site" evidence="7">
    <location>
        <begin position="82"/>
        <end position="84"/>
    </location>
    <ligand>
        <name>FMN</name>
        <dbReference type="ChEBI" id="CHEBI:58210"/>
    </ligand>
</feature>
<dbReference type="GO" id="GO:0005886">
    <property type="term" value="C:plasma membrane"/>
    <property type="evidence" value="ECO:0007669"/>
    <property type="project" value="TreeGrafter"/>
</dbReference>
<feature type="binding site" evidence="7">
    <location>
        <position position="29"/>
    </location>
    <ligand>
        <name>glyoxylate</name>
        <dbReference type="ChEBI" id="CHEBI:36655"/>
    </ligand>
</feature>
<dbReference type="Pfam" id="PF01070">
    <property type="entry name" value="FMN_dh"/>
    <property type="match status" value="1"/>
</dbReference>
<evidence type="ECO:0000256" key="7">
    <source>
        <dbReference type="PIRSR" id="PIRSR000138-2"/>
    </source>
</evidence>
<dbReference type="Gene3D" id="3.20.20.70">
    <property type="entry name" value="Aldolase class I"/>
    <property type="match status" value="1"/>
</dbReference>
<gene>
    <name evidence="9" type="ORF">EDC65_2289</name>
</gene>
<dbReference type="InterPro" id="IPR013785">
    <property type="entry name" value="Aldolase_TIM"/>
</dbReference>
<dbReference type="GO" id="GO:0004459">
    <property type="term" value="F:L-lactate dehydrogenase (NAD+) activity"/>
    <property type="evidence" value="ECO:0007669"/>
    <property type="project" value="TreeGrafter"/>
</dbReference>
<dbReference type="AlphaFoldDB" id="A0A3N1MCL5"/>
<keyword evidence="10" id="KW-1185">Reference proteome</keyword>
<dbReference type="GO" id="GO:0009060">
    <property type="term" value="P:aerobic respiration"/>
    <property type="evidence" value="ECO:0007669"/>
    <property type="project" value="TreeGrafter"/>
</dbReference>
<dbReference type="GO" id="GO:0010181">
    <property type="term" value="F:FMN binding"/>
    <property type="evidence" value="ECO:0007669"/>
    <property type="project" value="InterPro"/>
</dbReference>
<dbReference type="InterPro" id="IPR012133">
    <property type="entry name" value="Alpha-hydoxy_acid_DH_FMN"/>
</dbReference>
<evidence type="ECO:0000256" key="1">
    <source>
        <dbReference type="ARBA" id="ARBA00001917"/>
    </source>
</evidence>
<feature type="binding site" evidence="7">
    <location>
        <position position="214"/>
    </location>
    <ligand>
        <name>FMN</name>
        <dbReference type="ChEBI" id="CHEBI:58210"/>
    </ligand>
</feature>
<dbReference type="PANTHER" id="PTHR10578">
    <property type="entry name" value="S -2-HYDROXY-ACID OXIDASE-RELATED"/>
    <property type="match status" value="1"/>
</dbReference>